<dbReference type="EMBL" id="WUUK01000002">
    <property type="protein sequence ID" value="MXQ50622.1"/>
    <property type="molecule type" value="Genomic_DNA"/>
</dbReference>
<dbReference type="PROSITE" id="PS51257">
    <property type="entry name" value="PROKAR_LIPOPROTEIN"/>
    <property type="match status" value="1"/>
</dbReference>
<evidence type="ECO:0000256" key="2">
    <source>
        <dbReference type="SAM" id="SignalP"/>
    </source>
</evidence>
<protein>
    <submittedName>
        <fullName evidence="3">Uncharacterized protein</fullName>
    </submittedName>
</protein>
<evidence type="ECO:0000256" key="1">
    <source>
        <dbReference type="SAM" id="MobiDB-lite"/>
    </source>
</evidence>
<dbReference type="AlphaFoldDB" id="A0A6N8TYR1"/>
<feature type="chain" id="PRO_5027027364" evidence="2">
    <location>
        <begin position="16"/>
        <end position="45"/>
    </location>
</feature>
<reference evidence="3 4" key="1">
    <citation type="submission" date="2019-12" db="EMBL/GenBank/DDBJ databases">
        <title>Salinicoccus cyprini sp. nov., isolated from gastro-intestinal tract of mirror carp, Cyprinus carpio var. specularis, collected from Gobind Sagar Reservoir, Himachal Pradesh, India.</title>
        <authorList>
            <person name="Talwar C."/>
            <person name="Singh A.K."/>
            <person name="Lal R."/>
            <person name="Negi R.K."/>
        </authorList>
    </citation>
    <scope>NUCLEOTIDE SEQUENCE [LARGE SCALE GENOMIC DNA]</scope>
    <source>
        <strain evidence="3 4">J-82</strain>
    </source>
</reference>
<accession>A0A6N8TYR1</accession>
<dbReference type="OrthoDB" id="2390425at2"/>
<proteinExistence type="predicted"/>
<keyword evidence="4" id="KW-1185">Reference proteome</keyword>
<dbReference type="Proteomes" id="UP000436284">
    <property type="component" value="Unassembled WGS sequence"/>
</dbReference>
<evidence type="ECO:0000313" key="3">
    <source>
        <dbReference type="EMBL" id="MXQ50622.1"/>
    </source>
</evidence>
<gene>
    <name evidence="3" type="ORF">GQ671_05000</name>
</gene>
<feature type="region of interest" description="Disordered" evidence="1">
    <location>
        <begin position="21"/>
        <end position="45"/>
    </location>
</feature>
<name>A0A6N8TYR1_9STAP</name>
<sequence>MRILILAMVMGILMAACGMNNNDDEFDQQQTINDTAEQPGDEQGE</sequence>
<evidence type="ECO:0000313" key="4">
    <source>
        <dbReference type="Proteomes" id="UP000436284"/>
    </source>
</evidence>
<keyword evidence="2" id="KW-0732">Signal</keyword>
<feature type="signal peptide" evidence="2">
    <location>
        <begin position="1"/>
        <end position="15"/>
    </location>
</feature>
<organism evidence="3 4">
    <name type="scientific">Salinicoccus hispanicus</name>
    <dbReference type="NCBI Taxonomy" id="157225"/>
    <lineage>
        <taxon>Bacteria</taxon>
        <taxon>Bacillati</taxon>
        <taxon>Bacillota</taxon>
        <taxon>Bacilli</taxon>
        <taxon>Bacillales</taxon>
        <taxon>Staphylococcaceae</taxon>
        <taxon>Salinicoccus</taxon>
    </lineage>
</organism>
<comment type="caution">
    <text evidence="3">The sequence shown here is derived from an EMBL/GenBank/DDBJ whole genome shotgun (WGS) entry which is preliminary data.</text>
</comment>